<organism evidence="5 6">
    <name type="scientific">Apatococcus fuscideae</name>
    <dbReference type="NCBI Taxonomy" id="2026836"/>
    <lineage>
        <taxon>Eukaryota</taxon>
        <taxon>Viridiplantae</taxon>
        <taxon>Chlorophyta</taxon>
        <taxon>core chlorophytes</taxon>
        <taxon>Trebouxiophyceae</taxon>
        <taxon>Chlorellales</taxon>
        <taxon>Chlorellaceae</taxon>
        <taxon>Apatococcus</taxon>
    </lineage>
</organism>
<dbReference type="EMBL" id="JALJOV010001770">
    <property type="protein sequence ID" value="KAK9841088.1"/>
    <property type="molecule type" value="Genomic_DNA"/>
</dbReference>
<dbReference type="Pfam" id="PF04884">
    <property type="entry name" value="UVB_sens_prot"/>
    <property type="match status" value="1"/>
</dbReference>
<name>A0AAW1S4D4_9CHLO</name>
<protein>
    <submittedName>
        <fullName evidence="5">Uncharacterized protein</fullName>
    </submittedName>
</protein>
<feature type="domain" description="Protein root UVB sensitive/RUS" evidence="3">
    <location>
        <begin position="81"/>
        <end position="313"/>
    </location>
</feature>
<dbReference type="InterPro" id="IPR054549">
    <property type="entry name" value="UVB_sens_RUS_dom"/>
</dbReference>
<keyword evidence="6" id="KW-1185">Reference proteome</keyword>
<evidence type="ECO:0000313" key="6">
    <source>
        <dbReference type="Proteomes" id="UP001485043"/>
    </source>
</evidence>
<gene>
    <name evidence="5" type="ORF">WJX84_003132</name>
</gene>
<dbReference type="PANTHER" id="PTHR12770">
    <property type="entry name" value="RUS1 FAMILY PROTEIN C16ORF58"/>
    <property type="match status" value="1"/>
</dbReference>
<sequence>MLLSKQLGNTATWLQPKKVSASPQSRRPSVTARAVQELQRRKDTVTEVAGRQLKTYRIDAPSEVVSSQQESDEGPKSLFALPALFLPRGYPESVTPDYLDYQLWAFPSHVLGWLSISLVTSSLLKAVGLGSSATGAAAAGAAIKWITKDGAGSIGRLVVGGRLRGVFDEDPKRWRMIAEGFATTGLALSIATELVPGQFVLLAGLGNLTKAVGKGMSKPCFRIIQTHFARQNNVGSIAATEEVWEVAAQLLGLILSIGVLKGIQATEVPQNVLWVWALAQTGHVTLRYKSLSSLQLAVVNQKRACLLIRSHLRGLPLPGRQECNAQEPLLQSAATFEPAVQLGCTVEEAFREQPSYALADHLRLFGQEQYLLVWQQGKGRLVLKQGAQPRDEIRALWQAGWLWNQAVKSASKEQLSSSLAALQQSFADFEQQATAAGWNINSACICSGESRLLAKS</sequence>
<reference evidence="5 6" key="1">
    <citation type="journal article" date="2024" name="Nat. Commun.">
        <title>Phylogenomics reveals the evolutionary origins of lichenization in chlorophyte algae.</title>
        <authorList>
            <person name="Puginier C."/>
            <person name="Libourel C."/>
            <person name="Otte J."/>
            <person name="Skaloud P."/>
            <person name="Haon M."/>
            <person name="Grisel S."/>
            <person name="Petersen M."/>
            <person name="Berrin J.G."/>
            <person name="Delaux P.M."/>
            <person name="Dal Grande F."/>
            <person name="Keller J."/>
        </authorList>
    </citation>
    <scope>NUCLEOTIDE SEQUENCE [LARGE SCALE GENOMIC DNA]</scope>
    <source>
        <strain evidence="5 6">SAG 2523</strain>
    </source>
</reference>
<comment type="similarity">
    <text evidence="1">Belongs to the RUS1 family.</text>
</comment>
<dbReference type="Proteomes" id="UP001485043">
    <property type="component" value="Unassembled WGS sequence"/>
</dbReference>
<proteinExistence type="inferred from homology"/>
<feature type="domain" description="Root UVB sensitive protein C-terminal" evidence="4">
    <location>
        <begin position="320"/>
        <end position="441"/>
    </location>
</feature>
<evidence type="ECO:0000259" key="4">
    <source>
        <dbReference type="Pfam" id="PF24160"/>
    </source>
</evidence>
<comment type="caution">
    <text evidence="5">The sequence shown here is derived from an EMBL/GenBank/DDBJ whole genome shotgun (WGS) entry which is preliminary data.</text>
</comment>
<feature type="compositionally biased region" description="Polar residues" evidence="2">
    <location>
        <begin position="1"/>
        <end position="13"/>
    </location>
</feature>
<feature type="region of interest" description="Disordered" evidence="2">
    <location>
        <begin position="1"/>
        <end position="37"/>
    </location>
</feature>
<dbReference type="InterPro" id="IPR055412">
    <property type="entry name" value="UVB_sens_C"/>
</dbReference>
<evidence type="ECO:0000259" key="3">
    <source>
        <dbReference type="Pfam" id="PF04884"/>
    </source>
</evidence>
<dbReference type="AlphaFoldDB" id="A0AAW1S4D4"/>
<evidence type="ECO:0000313" key="5">
    <source>
        <dbReference type="EMBL" id="KAK9841088.1"/>
    </source>
</evidence>
<dbReference type="PANTHER" id="PTHR12770:SF27">
    <property type="entry name" value="PROTEIN ROOT UVB SENSITIVE 5"/>
    <property type="match status" value="1"/>
</dbReference>
<accession>A0AAW1S4D4</accession>
<dbReference type="Pfam" id="PF24160">
    <property type="entry name" value="UVB_sens_C"/>
    <property type="match status" value="1"/>
</dbReference>
<evidence type="ECO:0000256" key="2">
    <source>
        <dbReference type="SAM" id="MobiDB-lite"/>
    </source>
</evidence>
<dbReference type="InterPro" id="IPR006968">
    <property type="entry name" value="RUS_fam"/>
</dbReference>
<evidence type="ECO:0000256" key="1">
    <source>
        <dbReference type="ARBA" id="ARBA00007558"/>
    </source>
</evidence>